<dbReference type="Proteomes" id="UP000542776">
    <property type="component" value="Unassembled WGS sequence"/>
</dbReference>
<name>A0A7W6E8T7_9HYPH</name>
<evidence type="ECO:0000313" key="3">
    <source>
        <dbReference type="EMBL" id="MBB3996865.1"/>
    </source>
</evidence>
<dbReference type="InterPro" id="IPR010090">
    <property type="entry name" value="Phage_tape_meas"/>
</dbReference>
<comment type="caution">
    <text evidence="3">The sequence shown here is derived from an EMBL/GenBank/DDBJ whole genome shotgun (WGS) entry which is preliminary data.</text>
</comment>
<evidence type="ECO:0000259" key="2">
    <source>
        <dbReference type="Pfam" id="PF10145"/>
    </source>
</evidence>
<evidence type="ECO:0000256" key="1">
    <source>
        <dbReference type="ARBA" id="ARBA00022612"/>
    </source>
</evidence>
<gene>
    <name evidence="3" type="ORF">GGR04_000686</name>
</gene>
<dbReference type="NCBIfam" id="TIGR01760">
    <property type="entry name" value="tape_meas_TP901"/>
    <property type="match status" value="1"/>
</dbReference>
<reference evidence="3 4" key="1">
    <citation type="submission" date="2020-08" db="EMBL/GenBank/DDBJ databases">
        <title>Genomic Encyclopedia of Type Strains, Phase IV (KMG-IV): sequencing the most valuable type-strain genomes for metagenomic binning, comparative biology and taxonomic classification.</title>
        <authorList>
            <person name="Goeker M."/>
        </authorList>
    </citation>
    <scope>NUCLEOTIDE SEQUENCE [LARGE SCALE GENOMIC DNA]</scope>
    <source>
        <strain evidence="3 4">DSM 102238</strain>
    </source>
</reference>
<dbReference type="AlphaFoldDB" id="A0A7W6E8T7"/>
<dbReference type="EMBL" id="JACIEK010000001">
    <property type="protein sequence ID" value="MBB3996865.1"/>
    <property type="molecule type" value="Genomic_DNA"/>
</dbReference>
<dbReference type="Pfam" id="PF10145">
    <property type="entry name" value="PhageMin_Tail"/>
    <property type="match status" value="1"/>
</dbReference>
<protein>
    <submittedName>
        <fullName evidence="3">TP901 family phage tail tape measure protein</fullName>
    </submittedName>
</protein>
<keyword evidence="1" id="KW-1188">Viral release from host cell</keyword>
<organism evidence="3 4">
    <name type="scientific">Aureimonas pseudogalii</name>
    <dbReference type="NCBI Taxonomy" id="1744844"/>
    <lineage>
        <taxon>Bacteria</taxon>
        <taxon>Pseudomonadati</taxon>
        <taxon>Pseudomonadota</taxon>
        <taxon>Alphaproteobacteria</taxon>
        <taxon>Hyphomicrobiales</taxon>
        <taxon>Aurantimonadaceae</taxon>
        <taxon>Aureimonas</taxon>
    </lineage>
</organism>
<proteinExistence type="predicted"/>
<sequence length="504" mass="54333">MLKVPRAEMERYFDLINGLADSGIADESGIVDYIDQAGAMAKTFGLSAQETAAFGAALANLKVSAAKGATATNAIFTRLMAPDALSGDAREAYYRLIKDDKKFKKQLASGKADEAFVGVLDSLRAMNKEARTGVIVELFGQDHLDVMTQMVEGADELKRNLAYAAGTDWFGSLDKSYKLKLDDFWSQWQLLKNDLATAAIDVGTAGMPVLKAGLQGARDLIGQIRDGMTQLEMQIDWSQVDAAKLAVGDLGEQLRTTLGMDTSGSTLGEFFRDLAKVIDGIAATTRYVSRELADVTEFARDPIGYMKKPMTDERLRAAGITPMTDERRAEIERERQQNRDREVIDRRGRMGSSNRIDAVQARIHAAANGELGAVTPPAERGGRIERAVRPFAPPMPAAVPAPVFDGPLGRSTGAVALPTPRPDIVGPVTREGEAAALKAKELAARIIEAFSVTATPQINSASLDTFISKVRTARSELDALNAQGARGGRVGRADYSGLHEDIEN</sequence>
<dbReference type="PANTHER" id="PTHR37813:SF1">
    <property type="entry name" value="FELS-2 PROPHAGE PROTEIN"/>
    <property type="match status" value="1"/>
</dbReference>
<keyword evidence="4" id="KW-1185">Reference proteome</keyword>
<evidence type="ECO:0000313" key="4">
    <source>
        <dbReference type="Proteomes" id="UP000542776"/>
    </source>
</evidence>
<accession>A0A7W6E8T7</accession>
<dbReference type="PANTHER" id="PTHR37813">
    <property type="entry name" value="FELS-2 PROPHAGE PROTEIN"/>
    <property type="match status" value="1"/>
</dbReference>
<feature type="domain" description="Phage tail tape measure protein" evidence="2">
    <location>
        <begin position="3"/>
        <end position="140"/>
    </location>
</feature>